<accession>A0A840J580</accession>
<reference evidence="2 3" key="1">
    <citation type="submission" date="2020-08" db="EMBL/GenBank/DDBJ databases">
        <title>Sequencing the genomes of 1000 actinobacteria strains.</title>
        <authorList>
            <person name="Klenk H.-P."/>
        </authorList>
    </citation>
    <scope>NUCLEOTIDE SEQUENCE [LARGE SCALE GENOMIC DNA]</scope>
    <source>
        <strain evidence="2 3">DSM 45859</strain>
    </source>
</reference>
<dbReference type="PROSITE" id="PS51186">
    <property type="entry name" value="GNAT"/>
    <property type="match status" value="1"/>
</dbReference>
<keyword evidence="2" id="KW-0689">Ribosomal protein</keyword>
<evidence type="ECO:0000313" key="2">
    <source>
        <dbReference type="EMBL" id="MBB4688879.1"/>
    </source>
</evidence>
<feature type="domain" description="N-acetyltransferase" evidence="1">
    <location>
        <begin position="129"/>
        <end position="264"/>
    </location>
</feature>
<organism evidence="2 3">
    <name type="scientific">Amycolatopsis jiangsuensis</name>
    <dbReference type="NCBI Taxonomy" id="1181879"/>
    <lineage>
        <taxon>Bacteria</taxon>
        <taxon>Bacillati</taxon>
        <taxon>Actinomycetota</taxon>
        <taxon>Actinomycetes</taxon>
        <taxon>Pseudonocardiales</taxon>
        <taxon>Pseudonocardiaceae</taxon>
        <taxon>Amycolatopsis</taxon>
    </lineage>
</organism>
<dbReference type="Proteomes" id="UP000581769">
    <property type="component" value="Unassembled WGS sequence"/>
</dbReference>
<dbReference type="GO" id="GO:0005840">
    <property type="term" value="C:ribosome"/>
    <property type="evidence" value="ECO:0007669"/>
    <property type="project" value="UniProtKB-KW"/>
</dbReference>
<dbReference type="AlphaFoldDB" id="A0A840J580"/>
<keyword evidence="2" id="KW-0687">Ribonucleoprotein</keyword>
<dbReference type="EMBL" id="JACHMG010000001">
    <property type="protein sequence ID" value="MBB4688879.1"/>
    <property type="molecule type" value="Genomic_DNA"/>
</dbReference>
<keyword evidence="3" id="KW-1185">Reference proteome</keyword>
<gene>
    <name evidence="2" type="ORF">BJY18_006364</name>
</gene>
<dbReference type="InterPro" id="IPR016181">
    <property type="entry name" value="Acyl_CoA_acyltransferase"/>
</dbReference>
<evidence type="ECO:0000313" key="3">
    <source>
        <dbReference type="Proteomes" id="UP000581769"/>
    </source>
</evidence>
<comment type="caution">
    <text evidence="2">The sequence shown here is derived from an EMBL/GenBank/DDBJ whole genome shotgun (WGS) entry which is preliminary data.</text>
</comment>
<proteinExistence type="predicted"/>
<dbReference type="GO" id="GO:0016747">
    <property type="term" value="F:acyltransferase activity, transferring groups other than amino-acyl groups"/>
    <property type="evidence" value="ECO:0007669"/>
    <property type="project" value="InterPro"/>
</dbReference>
<dbReference type="RefSeq" id="WP_184783505.1">
    <property type="nucleotide sequence ID" value="NZ_JACHMG010000001.1"/>
</dbReference>
<sequence length="264" mass="28787">MQFAHFTSDFDERTVVVTRVGDRQWQAEADDRVVGSAEASPRPDGRLFLSVDTWHETVFDRLAGTMLAQLPKPLYTVADNADAEVYAGWRRAGLVVRRREREYVVTTDPRVTGLTAGPPPDGVRILPAGTTRETPLREAYAAIRAEVEAAAGWDSMPAEVLARPDGTPLLDPLKFVAAVLGDQYVGLLRLTPLRRPRIGLVAVRSQRQRRGIARALLAHVLGALHHTGIPTASAEVDESNTAGIALFEGIGARWTASSTELVQH</sequence>
<dbReference type="InterPro" id="IPR000182">
    <property type="entry name" value="GNAT_dom"/>
</dbReference>
<dbReference type="Pfam" id="PF00583">
    <property type="entry name" value="Acetyltransf_1"/>
    <property type="match status" value="1"/>
</dbReference>
<evidence type="ECO:0000259" key="1">
    <source>
        <dbReference type="PROSITE" id="PS51186"/>
    </source>
</evidence>
<dbReference type="CDD" id="cd04301">
    <property type="entry name" value="NAT_SF"/>
    <property type="match status" value="1"/>
</dbReference>
<dbReference type="Gene3D" id="3.40.630.30">
    <property type="match status" value="1"/>
</dbReference>
<name>A0A840J580_9PSEU</name>
<dbReference type="SUPFAM" id="SSF55729">
    <property type="entry name" value="Acyl-CoA N-acyltransferases (Nat)"/>
    <property type="match status" value="1"/>
</dbReference>
<protein>
    <submittedName>
        <fullName evidence="2">Ribosomal protein S18 acetylase RimI-like enzyme</fullName>
    </submittedName>
</protein>